<dbReference type="InterPro" id="IPR055170">
    <property type="entry name" value="GFO_IDH_MocA-like_dom"/>
</dbReference>
<dbReference type="SUPFAM" id="SSF51735">
    <property type="entry name" value="NAD(P)-binding Rossmann-fold domains"/>
    <property type="match status" value="1"/>
</dbReference>
<sequence>MIRIGIVGCGRILNAHLQGYLQLRRLGIDNFRITALCARRLEDALMFRKRGEGPPPRPPVLDPATGDPLAAPHTYVSDIHDDVEVAVYTDYRDLIASGKVDAINDLTTLALHHQVGLAAIDAGLHLLSQKPLAISVRAAKKMVTAAKARGVTFGVFENVRQARGVRAMAWAVRQGLIGEPQISVMGFLGGLWSPDRVVAETPWRHKKLLGGGGGSIDIGVHQMHLQRYVVGEIAAVSAVARTFAPVRYLRDPQGNVLDQVQADVDDTFMATLQFERGAIGQLWWSWAGSPEEVSISGAPAIIGSKGVIRNGQIVTADGERLPLDETFEQEMTPAERERFFPLGLTDPCAIQNLDWLRAIECGADPETSGEEGLRDLACAFAILESSALGRTVTQQEVLDGAVDAYQRAIDEHYGLL</sequence>
<keyword evidence="1" id="KW-0560">Oxidoreductase</keyword>
<feature type="domain" description="Gfo/Idh/MocA-like oxidoreductase N-terminal" evidence="2">
    <location>
        <begin position="79"/>
        <end position="155"/>
    </location>
</feature>
<dbReference type="Pfam" id="PF01408">
    <property type="entry name" value="GFO_IDH_MocA"/>
    <property type="match status" value="1"/>
</dbReference>
<dbReference type="Gene3D" id="3.40.50.720">
    <property type="entry name" value="NAD(P)-binding Rossmann-like Domain"/>
    <property type="match status" value="1"/>
</dbReference>
<dbReference type="Gene3D" id="3.30.360.10">
    <property type="entry name" value="Dihydrodipicolinate Reductase, domain 2"/>
    <property type="match status" value="1"/>
</dbReference>
<dbReference type="EMBL" id="CP000804">
    <property type="protein sequence ID" value="ABU56650.1"/>
    <property type="molecule type" value="Genomic_DNA"/>
</dbReference>
<reference evidence="4 5" key="1">
    <citation type="submission" date="2007-08" db="EMBL/GenBank/DDBJ databases">
        <title>Complete sequence of Roseiflexus castenholzii DSM 13941.</title>
        <authorList>
            <consortium name="US DOE Joint Genome Institute"/>
            <person name="Copeland A."/>
            <person name="Lucas S."/>
            <person name="Lapidus A."/>
            <person name="Barry K."/>
            <person name="Glavina del Rio T."/>
            <person name="Dalin E."/>
            <person name="Tice H."/>
            <person name="Pitluck S."/>
            <person name="Thompson L.S."/>
            <person name="Brettin T."/>
            <person name="Bruce D."/>
            <person name="Detter J.C."/>
            <person name="Han C."/>
            <person name="Tapia R."/>
            <person name="Schmutz J."/>
            <person name="Larimer F."/>
            <person name="Land M."/>
            <person name="Hauser L."/>
            <person name="Kyrpides N."/>
            <person name="Mikhailova N."/>
            <person name="Bryant D.A."/>
            <person name="Hanada S."/>
            <person name="Tsukatani Y."/>
            <person name="Richardson P."/>
        </authorList>
    </citation>
    <scope>NUCLEOTIDE SEQUENCE [LARGE SCALE GENOMIC DNA]</scope>
    <source>
        <strain evidence="5">DSM 13941 / HLO8</strain>
    </source>
</reference>
<dbReference type="KEGG" id="rca:Rcas_0520"/>
<protein>
    <submittedName>
        <fullName evidence="4">Oxidoreductase domain protein</fullName>
    </submittedName>
</protein>
<feature type="domain" description="GFO/IDH/MocA-like oxidoreductase" evidence="3">
    <location>
        <begin position="166"/>
        <end position="308"/>
    </location>
</feature>
<dbReference type="InterPro" id="IPR036291">
    <property type="entry name" value="NAD(P)-bd_dom_sf"/>
</dbReference>
<dbReference type="PANTHER" id="PTHR43818">
    <property type="entry name" value="BCDNA.GH03377"/>
    <property type="match status" value="1"/>
</dbReference>
<dbReference type="STRING" id="383372.Rcas_0520"/>
<dbReference type="OrthoDB" id="9792005at2"/>
<gene>
    <name evidence="4" type="ordered locus">Rcas_0520</name>
</gene>
<dbReference type="eggNOG" id="COG0673">
    <property type="taxonomic scope" value="Bacteria"/>
</dbReference>
<dbReference type="GO" id="GO:0016491">
    <property type="term" value="F:oxidoreductase activity"/>
    <property type="evidence" value="ECO:0007669"/>
    <property type="project" value="UniProtKB-KW"/>
</dbReference>
<evidence type="ECO:0000313" key="4">
    <source>
        <dbReference type="EMBL" id="ABU56650.1"/>
    </source>
</evidence>
<dbReference type="Pfam" id="PF22725">
    <property type="entry name" value="GFO_IDH_MocA_C3"/>
    <property type="match status" value="1"/>
</dbReference>
<evidence type="ECO:0000259" key="2">
    <source>
        <dbReference type="Pfam" id="PF01408"/>
    </source>
</evidence>
<dbReference type="InterPro" id="IPR050463">
    <property type="entry name" value="Gfo/Idh/MocA_oxidrdct_glycsds"/>
</dbReference>
<organism evidence="4 5">
    <name type="scientific">Roseiflexus castenholzii (strain DSM 13941 / HLO8)</name>
    <dbReference type="NCBI Taxonomy" id="383372"/>
    <lineage>
        <taxon>Bacteria</taxon>
        <taxon>Bacillati</taxon>
        <taxon>Chloroflexota</taxon>
        <taxon>Chloroflexia</taxon>
        <taxon>Chloroflexales</taxon>
        <taxon>Roseiflexineae</taxon>
        <taxon>Roseiflexaceae</taxon>
        <taxon>Roseiflexus</taxon>
    </lineage>
</organism>
<evidence type="ECO:0000259" key="3">
    <source>
        <dbReference type="Pfam" id="PF22725"/>
    </source>
</evidence>
<dbReference type="HOGENOM" id="CLU_658690_0_0_0"/>
<name>A7NGQ7_ROSCS</name>
<evidence type="ECO:0000256" key="1">
    <source>
        <dbReference type="ARBA" id="ARBA00023002"/>
    </source>
</evidence>
<dbReference type="AlphaFoldDB" id="A7NGQ7"/>
<dbReference type="InterPro" id="IPR000683">
    <property type="entry name" value="Gfo/Idh/MocA-like_OxRdtase_N"/>
</dbReference>
<dbReference type="Proteomes" id="UP000000263">
    <property type="component" value="Chromosome"/>
</dbReference>
<evidence type="ECO:0000313" key="5">
    <source>
        <dbReference type="Proteomes" id="UP000000263"/>
    </source>
</evidence>
<dbReference type="PANTHER" id="PTHR43818:SF11">
    <property type="entry name" value="BCDNA.GH03377"/>
    <property type="match status" value="1"/>
</dbReference>
<dbReference type="GO" id="GO:0000166">
    <property type="term" value="F:nucleotide binding"/>
    <property type="evidence" value="ECO:0007669"/>
    <property type="project" value="InterPro"/>
</dbReference>
<dbReference type="SUPFAM" id="SSF55347">
    <property type="entry name" value="Glyceraldehyde-3-phosphate dehydrogenase-like, C-terminal domain"/>
    <property type="match status" value="1"/>
</dbReference>
<dbReference type="RefSeq" id="WP_012119081.1">
    <property type="nucleotide sequence ID" value="NC_009767.1"/>
</dbReference>
<keyword evidence="5" id="KW-1185">Reference proteome</keyword>
<accession>A7NGQ7</accession>
<proteinExistence type="predicted"/>